<keyword evidence="1" id="KW-0732">Signal</keyword>
<evidence type="ECO:0000256" key="1">
    <source>
        <dbReference type="SAM" id="SignalP"/>
    </source>
</evidence>
<gene>
    <name evidence="2" type="ORF">J2W31_003924</name>
</gene>
<reference evidence="2" key="1">
    <citation type="submission" date="2023-07" db="EMBL/GenBank/DDBJ databases">
        <title>Sorghum-associated microbial communities from plants grown in Nebraska, USA.</title>
        <authorList>
            <person name="Schachtman D."/>
        </authorList>
    </citation>
    <scope>NUCLEOTIDE SEQUENCE</scope>
    <source>
        <strain evidence="2">DS3754</strain>
    </source>
</reference>
<organism evidence="2 3">
    <name type="scientific">Variovorax boronicumulans</name>
    <dbReference type="NCBI Taxonomy" id="436515"/>
    <lineage>
        <taxon>Bacteria</taxon>
        <taxon>Pseudomonadati</taxon>
        <taxon>Pseudomonadota</taxon>
        <taxon>Betaproteobacteria</taxon>
        <taxon>Burkholderiales</taxon>
        <taxon>Comamonadaceae</taxon>
        <taxon>Variovorax</taxon>
    </lineage>
</organism>
<dbReference type="AlphaFoldDB" id="A0AAW8D6C0"/>
<feature type="signal peptide" evidence="1">
    <location>
        <begin position="1"/>
        <end position="19"/>
    </location>
</feature>
<dbReference type="EMBL" id="JAUSRD010000009">
    <property type="protein sequence ID" value="MDP9894800.1"/>
    <property type="molecule type" value="Genomic_DNA"/>
</dbReference>
<feature type="chain" id="PRO_5043465524" description="WxL domain-containing protein" evidence="1">
    <location>
        <begin position="20"/>
        <end position="208"/>
    </location>
</feature>
<dbReference type="Proteomes" id="UP001242045">
    <property type="component" value="Unassembled WGS sequence"/>
</dbReference>
<dbReference type="RefSeq" id="WP_307685762.1">
    <property type="nucleotide sequence ID" value="NZ_JAUSRD010000009.1"/>
</dbReference>
<proteinExistence type="predicted"/>
<comment type="caution">
    <text evidence="2">The sequence shown here is derived from an EMBL/GenBank/DDBJ whole genome shotgun (WGS) entry which is preliminary data.</text>
</comment>
<evidence type="ECO:0000313" key="3">
    <source>
        <dbReference type="Proteomes" id="UP001242045"/>
    </source>
</evidence>
<sequence>MAAIACAASIAATMPAARADSSTSASSANVPRSTQADLTFTIGIQKFIFFRIGNGDLPTPGGTPSTVTFTLTPSIPGVPTTPAAVNNTTVNWSGGAPSFAVTPNGNVLPVEVRSNAGLVTLRATATAPLANGANTIPLSEITIASSDGNLPAPAIPNSGTGSPVNVVGTSFNNLVTQRNANWTFSYLNSASRVAGTYNGTVTFTASTP</sequence>
<protein>
    <recommendedName>
        <fullName evidence="4">WxL domain-containing protein</fullName>
    </recommendedName>
</protein>
<evidence type="ECO:0008006" key="4">
    <source>
        <dbReference type="Google" id="ProtNLM"/>
    </source>
</evidence>
<evidence type="ECO:0000313" key="2">
    <source>
        <dbReference type="EMBL" id="MDP9894800.1"/>
    </source>
</evidence>
<name>A0AAW8D6C0_9BURK</name>
<accession>A0AAW8D6C0</accession>